<dbReference type="AlphaFoldDB" id="A0A8X6N2D4"/>
<comment type="caution">
    <text evidence="1">The sequence shown here is derived from an EMBL/GenBank/DDBJ whole genome shotgun (WGS) entry which is preliminary data.</text>
</comment>
<organism evidence="1 2">
    <name type="scientific">Nephila pilipes</name>
    <name type="common">Giant wood spider</name>
    <name type="synonym">Nephila maculata</name>
    <dbReference type="NCBI Taxonomy" id="299642"/>
    <lineage>
        <taxon>Eukaryota</taxon>
        <taxon>Metazoa</taxon>
        <taxon>Ecdysozoa</taxon>
        <taxon>Arthropoda</taxon>
        <taxon>Chelicerata</taxon>
        <taxon>Arachnida</taxon>
        <taxon>Araneae</taxon>
        <taxon>Araneomorphae</taxon>
        <taxon>Entelegynae</taxon>
        <taxon>Araneoidea</taxon>
        <taxon>Nephilidae</taxon>
        <taxon>Nephila</taxon>
    </lineage>
</organism>
<dbReference type="Proteomes" id="UP000887013">
    <property type="component" value="Unassembled WGS sequence"/>
</dbReference>
<proteinExistence type="predicted"/>
<dbReference type="GO" id="GO:0003676">
    <property type="term" value="F:nucleic acid binding"/>
    <property type="evidence" value="ECO:0007669"/>
    <property type="project" value="InterPro"/>
</dbReference>
<dbReference type="Gene3D" id="3.30.420.10">
    <property type="entry name" value="Ribonuclease H-like superfamily/Ribonuclease H"/>
    <property type="match status" value="1"/>
</dbReference>
<evidence type="ECO:0008006" key="3">
    <source>
        <dbReference type="Google" id="ProtNLM"/>
    </source>
</evidence>
<evidence type="ECO:0000313" key="2">
    <source>
        <dbReference type="Proteomes" id="UP000887013"/>
    </source>
</evidence>
<accession>A0A8X6N2D4</accession>
<dbReference type="InterPro" id="IPR036397">
    <property type="entry name" value="RNaseH_sf"/>
</dbReference>
<evidence type="ECO:0000313" key="1">
    <source>
        <dbReference type="EMBL" id="GFS89793.1"/>
    </source>
</evidence>
<dbReference type="OrthoDB" id="6460497at2759"/>
<protein>
    <recommendedName>
        <fullName evidence="3">Transposase</fullName>
    </recommendedName>
</protein>
<name>A0A8X6N2D4_NEPPI</name>
<keyword evidence="2" id="KW-1185">Reference proteome</keyword>
<reference evidence="1" key="1">
    <citation type="submission" date="2020-08" db="EMBL/GenBank/DDBJ databases">
        <title>Multicomponent nature underlies the extraordinary mechanical properties of spider dragline silk.</title>
        <authorList>
            <person name="Kono N."/>
            <person name="Nakamura H."/>
            <person name="Mori M."/>
            <person name="Yoshida Y."/>
            <person name="Ohtoshi R."/>
            <person name="Malay A.D."/>
            <person name="Moran D.A.P."/>
            <person name="Tomita M."/>
            <person name="Numata K."/>
            <person name="Arakawa K."/>
        </authorList>
    </citation>
    <scope>NUCLEOTIDE SEQUENCE</scope>
</reference>
<sequence length="90" mass="10423">MITESTLVQDGAPAHIHRRVQQVIRQNFSDLRVIGRCLLTAWPPLSPDLSLWLSRLWGFLRDHFYGERTATLTRPKHSIIRHVRGINADL</sequence>
<gene>
    <name evidence="1" type="primary">AVEN_112595_1</name>
    <name evidence="1" type="ORF">NPIL_510541</name>
</gene>
<dbReference type="EMBL" id="BMAW01004585">
    <property type="protein sequence ID" value="GFS89793.1"/>
    <property type="molecule type" value="Genomic_DNA"/>
</dbReference>